<evidence type="ECO:0000256" key="1">
    <source>
        <dbReference type="ARBA" id="ARBA00004906"/>
    </source>
</evidence>
<gene>
    <name evidence="7" type="ORF">c7_L287</name>
</gene>
<dbReference type="PROSITE" id="PS50127">
    <property type="entry name" value="UBC_2"/>
    <property type="match status" value="1"/>
</dbReference>
<accession>H2EAD0</accession>
<feature type="compositionally biased region" description="Polar residues" evidence="5">
    <location>
        <begin position="184"/>
        <end position="197"/>
    </location>
</feature>
<evidence type="ECO:0000313" key="7">
    <source>
        <dbReference type="EMBL" id="AEX61353.1"/>
    </source>
</evidence>
<evidence type="ECO:0000256" key="3">
    <source>
        <dbReference type="ARBA" id="ARBA00030012"/>
    </source>
</evidence>
<dbReference type="PANTHER" id="PTHR24067">
    <property type="entry name" value="UBIQUITIN-CONJUGATING ENZYME E2"/>
    <property type="match status" value="1"/>
</dbReference>
<dbReference type="CDD" id="cd23799">
    <property type="entry name" value="UBCc_UBE2J"/>
    <property type="match status" value="1"/>
</dbReference>
<feature type="compositionally biased region" description="Acidic residues" evidence="5">
    <location>
        <begin position="212"/>
        <end position="253"/>
    </location>
</feature>
<dbReference type="Gene3D" id="3.10.110.10">
    <property type="entry name" value="Ubiquitin Conjugating Enzyme"/>
    <property type="match status" value="1"/>
</dbReference>
<proteinExistence type="predicted"/>
<dbReference type="InterPro" id="IPR016135">
    <property type="entry name" value="UBQ-conjugating_enzyme/RWD"/>
</dbReference>
<dbReference type="SUPFAM" id="SSF54495">
    <property type="entry name" value="UBC-like"/>
    <property type="match status" value="1"/>
</dbReference>
<feature type="region of interest" description="Disordered" evidence="5">
    <location>
        <begin position="184"/>
        <end position="263"/>
    </location>
</feature>
<protein>
    <recommendedName>
        <fullName evidence="2">E2 ubiquitin-conjugating enzyme</fullName>
        <ecNumber evidence="2">2.3.2.23</ecNumber>
    </recommendedName>
    <alternativeName>
        <fullName evidence="4">Ubiquitin carrier protein</fullName>
    </alternativeName>
    <alternativeName>
        <fullName evidence="3">Ubiquitin-protein ligase</fullName>
    </alternativeName>
</protein>
<organism evidence="7">
    <name type="scientific">Megavirus courdo7</name>
    <dbReference type="NCBI Taxonomy" id="1128135"/>
    <lineage>
        <taxon>Viruses</taxon>
        <taxon>Varidnaviria</taxon>
        <taxon>Bamfordvirae</taxon>
        <taxon>Nucleocytoviricota</taxon>
        <taxon>Megaviricetes</taxon>
        <taxon>Imitervirales</taxon>
        <taxon>Mimiviridae</taxon>
        <taxon>Megamimivirinae</taxon>
        <taxon>Megavirus</taxon>
    </lineage>
</organism>
<evidence type="ECO:0000256" key="5">
    <source>
        <dbReference type="SAM" id="MobiDB-lite"/>
    </source>
</evidence>
<dbReference type="Pfam" id="PF00179">
    <property type="entry name" value="UQ_con"/>
    <property type="match status" value="1"/>
</dbReference>
<dbReference type="InterPro" id="IPR050113">
    <property type="entry name" value="Ub_conjugating_enzyme"/>
</dbReference>
<dbReference type="EC" id="2.3.2.23" evidence="2"/>
<evidence type="ECO:0000256" key="4">
    <source>
        <dbReference type="ARBA" id="ARBA00031729"/>
    </source>
</evidence>
<sequence length="263" mass="29506">MLTVNKRVLKDIQDGMKNLQKEFGIYIAPEETDFYKVHFILPGPEDTPFEGGLYHGMIRLNNDHPIRPPNIHMITPNGRFSVEKYPIANGSRGICTTATSFHPESWTPMNNIETVLKGFISLMCDPFDNGVGAVNSTPQQIKKLAIESINHLKQDVIVKTIFTDLYEQLIKGTYMPFKLSNMASIPEKNNSKNNSQVMEKKSIKSKNKISDSDSDSDIDFGVDSDDSDDNNSDTNDSNDDSDTDDSDTDDSDTDMIQKIQKVN</sequence>
<dbReference type="GO" id="GO:0016567">
    <property type="term" value="P:protein ubiquitination"/>
    <property type="evidence" value="ECO:0007669"/>
    <property type="project" value="UniProtKB-UniPathway"/>
</dbReference>
<dbReference type="EMBL" id="JN885990">
    <property type="protein sequence ID" value="AEX61353.1"/>
    <property type="molecule type" value="Genomic_DNA"/>
</dbReference>
<evidence type="ECO:0000256" key="2">
    <source>
        <dbReference type="ARBA" id="ARBA00012486"/>
    </source>
</evidence>
<dbReference type="UniPathway" id="UPA00143"/>
<dbReference type="SMART" id="SM00212">
    <property type="entry name" value="UBCc"/>
    <property type="match status" value="1"/>
</dbReference>
<evidence type="ECO:0000259" key="6">
    <source>
        <dbReference type="PROSITE" id="PS50127"/>
    </source>
</evidence>
<reference evidence="7" key="1">
    <citation type="submission" date="2011-10" db="EMBL/GenBank/DDBJ databases">
        <title>Provirophages and transpovirons: unique mobilome of giant viruses.</title>
        <authorList>
            <person name="Desnues C."/>
            <person name="LaScola B."/>
            <person name="Yutin N."/>
            <person name="Fournous G."/>
            <person name="Koonin E."/>
            <person name="Raoult D."/>
        </authorList>
    </citation>
    <scope>NUCLEOTIDE SEQUENCE</scope>
    <source>
        <strain evidence="7">Mv13-c7</strain>
    </source>
</reference>
<dbReference type="GO" id="GO:0061631">
    <property type="term" value="F:ubiquitin conjugating enzyme activity"/>
    <property type="evidence" value="ECO:0007669"/>
    <property type="project" value="UniProtKB-EC"/>
</dbReference>
<comment type="pathway">
    <text evidence="1">Protein modification; protein ubiquitination.</text>
</comment>
<feature type="domain" description="UBC core" evidence="6">
    <location>
        <begin position="3"/>
        <end position="162"/>
    </location>
</feature>
<name>H2EAD0_9VIRU</name>
<dbReference type="InterPro" id="IPR000608">
    <property type="entry name" value="UBC"/>
</dbReference>